<dbReference type="InterPro" id="IPR002220">
    <property type="entry name" value="DapA-like"/>
</dbReference>
<evidence type="ECO:0000256" key="7">
    <source>
        <dbReference type="ARBA" id="ARBA00022915"/>
    </source>
</evidence>
<dbReference type="GO" id="GO:0008840">
    <property type="term" value="F:4-hydroxy-tetrahydrodipicolinate synthase activity"/>
    <property type="evidence" value="ECO:0007669"/>
    <property type="project" value="UniProtKB-UniRule"/>
</dbReference>
<feature type="active site" description="Proton donor/acceptor" evidence="12 14">
    <location>
        <position position="136"/>
    </location>
</feature>
<comment type="similarity">
    <text evidence="3 12 13">Belongs to the DapA family.</text>
</comment>
<evidence type="ECO:0000256" key="8">
    <source>
        <dbReference type="ARBA" id="ARBA00023154"/>
    </source>
</evidence>
<dbReference type="InterPro" id="IPR005263">
    <property type="entry name" value="DapA"/>
</dbReference>
<sequence>MLENVDLISAIITPFDDQLKINFTALERLTNHLIETGNTGFIIGGTTGETPTLTHAEKLGLYTRFAEIVAGRVPIIAGTGSNNTQATIDFTKEVRQIDGIIAALVVTPYYNKPNQRGMVAHFKAVARQADFPIMMYNIPGRTGVQMENATIVELSQEPNIIGIKQCTNLNDIGFLVENTPNDFAVYTGNDPETLGAVALGANGVASVASHIYGYQIRALLDAVKHGDLLKAGKLQRELTPKMEALFLYPSPAPVKAVLNAQNWSVGSPRLPILPLNQKEKLNLAHQLGVNHLADVQSCITRKGAII</sequence>
<dbReference type="PANTHER" id="PTHR12128">
    <property type="entry name" value="DIHYDRODIPICOLINATE SYNTHASE"/>
    <property type="match status" value="1"/>
</dbReference>
<evidence type="ECO:0000256" key="1">
    <source>
        <dbReference type="ARBA" id="ARBA00003294"/>
    </source>
</evidence>
<dbReference type="GO" id="GO:0005829">
    <property type="term" value="C:cytosol"/>
    <property type="evidence" value="ECO:0007669"/>
    <property type="project" value="TreeGrafter"/>
</dbReference>
<evidence type="ECO:0000256" key="4">
    <source>
        <dbReference type="ARBA" id="ARBA00012086"/>
    </source>
</evidence>
<keyword evidence="7 12" id="KW-0220">Diaminopimelate biosynthesis</keyword>
<gene>
    <name evidence="12 16" type="primary">dapA</name>
    <name evidence="16" type="ORF">BB06_00695</name>
</gene>
<reference evidence="16" key="2">
    <citation type="submission" date="2024-05" db="EMBL/GenBank/DDBJ databases">
        <authorList>
            <person name="Chen H."/>
        </authorList>
    </citation>
    <scope>NUCLEOTIDE SEQUENCE</scope>
    <source>
        <strain evidence="16">CGMCC 7049</strain>
    </source>
</reference>
<evidence type="ECO:0000256" key="10">
    <source>
        <dbReference type="ARBA" id="ARBA00023270"/>
    </source>
</evidence>
<dbReference type="Gene3D" id="3.20.20.70">
    <property type="entry name" value="Aldolase class I"/>
    <property type="match status" value="1"/>
</dbReference>
<evidence type="ECO:0000256" key="11">
    <source>
        <dbReference type="ARBA" id="ARBA00047836"/>
    </source>
</evidence>
<comment type="pathway">
    <text evidence="2 12">Amino-acid biosynthesis; L-lysine biosynthesis via DAP pathway; (S)-tetrahydrodipicolinate from L-aspartate: step 3/4.</text>
</comment>
<evidence type="ECO:0000313" key="16">
    <source>
        <dbReference type="EMBL" id="XBS08506.1"/>
    </source>
</evidence>
<reference evidence="16" key="1">
    <citation type="submission" date="2014-02" db="EMBL/GenBank/DDBJ databases">
        <authorList>
            <person name="Zhao D."/>
            <person name="Dong X."/>
            <person name="Li Y."/>
            <person name="Lv L."/>
            <person name="Zhao D."/>
            <person name="Gao Y."/>
            <person name="Wang Y."/>
            <person name="Li Y."/>
        </authorList>
    </citation>
    <scope>NUCLEOTIDE SEQUENCE</scope>
    <source>
        <strain evidence="16">CGMCC 7049</strain>
    </source>
</reference>
<evidence type="ECO:0000256" key="9">
    <source>
        <dbReference type="ARBA" id="ARBA00023239"/>
    </source>
</evidence>
<comment type="function">
    <text evidence="1 12">Catalyzes the condensation of (S)-aspartate-beta-semialdehyde [(S)-ASA] and pyruvate to 4-hydroxy-tetrahydrodipicolinate (HTPA).</text>
</comment>
<dbReference type="HAMAP" id="MF_00418">
    <property type="entry name" value="DapA"/>
    <property type="match status" value="1"/>
</dbReference>
<evidence type="ECO:0000256" key="13">
    <source>
        <dbReference type="PIRNR" id="PIRNR001365"/>
    </source>
</evidence>
<evidence type="ECO:0000256" key="5">
    <source>
        <dbReference type="ARBA" id="ARBA00022490"/>
    </source>
</evidence>
<dbReference type="AlphaFoldDB" id="A0AAU7NLN4"/>
<keyword evidence="6 12" id="KW-0028">Amino-acid biosynthesis</keyword>
<evidence type="ECO:0000256" key="6">
    <source>
        <dbReference type="ARBA" id="ARBA00022605"/>
    </source>
</evidence>
<dbReference type="PANTHER" id="PTHR12128:SF66">
    <property type="entry name" value="4-HYDROXY-2-OXOGLUTARATE ALDOLASE, MITOCHONDRIAL"/>
    <property type="match status" value="1"/>
</dbReference>
<dbReference type="SMART" id="SM01130">
    <property type="entry name" value="DHDPS"/>
    <property type="match status" value="1"/>
</dbReference>
<dbReference type="GO" id="GO:0009089">
    <property type="term" value="P:lysine biosynthetic process via diaminopimelate"/>
    <property type="evidence" value="ECO:0007669"/>
    <property type="project" value="UniProtKB-UniRule"/>
</dbReference>
<dbReference type="InterPro" id="IPR013785">
    <property type="entry name" value="Aldolase_TIM"/>
</dbReference>
<feature type="site" description="Part of a proton relay during catalysis" evidence="12">
    <location>
        <position position="110"/>
    </location>
</feature>
<keyword evidence="10 12" id="KW-0704">Schiff base</keyword>
<keyword evidence="5 12" id="KW-0963">Cytoplasm</keyword>
<keyword evidence="9 12" id="KW-0456">Lyase</keyword>
<organism evidence="16">
    <name type="scientific">Pediococcus pentosaceus CGMCC 7049</name>
    <dbReference type="NCBI Taxonomy" id="1460385"/>
    <lineage>
        <taxon>Bacteria</taxon>
        <taxon>Bacillati</taxon>
        <taxon>Bacillota</taxon>
        <taxon>Bacilli</taxon>
        <taxon>Lactobacillales</taxon>
        <taxon>Lactobacillaceae</taxon>
        <taxon>Pediococcus</taxon>
    </lineage>
</organism>
<dbReference type="PRINTS" id="PR00146">
    <property type="entry name" value="DHPICSNTHASE"/>
</dbReference>
<accession>A0AAU7NLN4</accession>
<name>A0AAU7NLN4_PEDPE</name>
<dbReference type="PIRSF" id="PIRSF001365">
    <property type="entry name" value="DHDPS"/>
    <property type="match status" value="1"/>
</dbReference>
<comment type="subunit">
    <text evidence="12">Homotetramer; dimer of dimers.</text>
</comment>
<evidence type="ECO:0000256" key="3">
    <source>
        <dbReference type="ARBA" id="ARBA00007592"/>
    </source>
</evidence>
<feature type="binding site" evidence="12">
    <location>
        <position position="205"/>
    </location>
    <ligand>
        <name>pyruvate</name>
        <dbReference type="ChEBI" id="CHEBI:15361"/>
    </ligand>
</feature>
<evidence type="ECO:0000256" key="2">
    <source>
        <dbReference type="ARBA" id="ARBA00005120"/>
    </source>
</evidence>
<feature type="site" description="Part of a proton relay during catalysis" evidence="12">
    <location>
        <position position="46"/>
    </location>
</feature>
<dbReference type="EC" id="4.3.3.7" evidence="4 12"/>
<feature type="active site" description="Schiff-base intermediate with substrate" evidence="12 14">
    <location>
        <position position="164"/>
    </location>
</feature>
<dbReference type="InterPro" id="IPR020625">
    <property type="entry name" value="Schiff_base-form_aldolases_AS"/>
</dbReference>
<feature type="binding site" evidence="12 15">
    <location>
        <position position="47"/>
    </location>
    <ligand>
        <name>pyruvate</name>
        <dbReference type="ChEBI" id="CHEBI:15361"/>
    </ligand>
</feature>
<dbReference type="PROSITE" id="PS00666">
    <property type="entry name" value="DHDPS_2"/>
    <property type="match status" value="1"/>
</dbReference>
<dbReference type="RefSeq" id="WP_002834310.1">
    <property type="nucleotide sequence ID" value="NZ_CP157400.1"/>
</dbReference>
<evidence type="ECO:0000256" key="14">
    <source>
        <dbReference type="PIRSR" id="PIRSR001365-1"/>
    </source>
</evidence>
<protein>
    <recommendedName>
        <fullName evidence="4 12">4-hydroxy-tetrahydrodipicolinate synthase</fullName>
        <shortName evidence="12">HTPA synthase</shortName>
        <ecNumber evidence="4 12">4.3.3.7</ecNumber>
    </recommendedName>
</protein>
<dbReference type="EMBL" id="CP157400">
    <property type="protein sequence ID" value="XBS08506.1"/>
    <property type="molecule type" value="Genomic_DNA"/>
</dbReference>
<evidence type="ECO:0000256" key="15">
    <source>
        <dbReference type="PIRSR" id="PIRSR001365-2"/>
    </source>
</evidence>
<dbReference type="SUPFAM" id="SSF51569">
    <property type="entry name" value="Aldolase"/>
    <property type="match status" value="1"/>
</dbReference>
<keyword evidence="8 12" id="KW-0457">Lysine biosynthesis</keyword>
<dbReference type="GO" id="GO:0019877">
    <property type="term" value="P:diaminopimelate biosynthetic process"/>
    <property type="evidence" value="ECO:0007669"/>
    <property type="project" value="UniProtKB-UniRule"/>
</dbReference>
<comment type="caution">
    <text evidence="12">Was originally thought to be a dihydrodipicolinate synthase (DHDPS), catalyzing the condensation of (S)-aspartate-beta-semialdehyde [(S)-ASA] and pyruvate to dihydrodipicolinate (DHDP). However, it was shown in E.coli that the product of the enzymatic reaction is not dihydrodipicolinate but in fact (4S)-4-hydroxy-2,3,4,5-tetrahydro-(2S)-dipicolinic acid (HTPA), and that the consecutive dehydration reaction leading to DHDP is not spontaneous but catalyzed by DapB.</text>
</comment>
<comment type="catalytic activity">
    <reaction evidence="11 12">
        <text>L-aspartate 4-semialdehyde + pyruvate = (2S,4S)-4-hydroxy-2,3,4,5-tetrahydrodipicolinate + H2O + H(+)</text>
        <dbReference type="Rhea" id="RHEA:34171"/>
        <dbReference type="ChEBI" id="CHEBI:15361"/>
        <dbReference type="ChEBI" id="CHEBI:15377"/>
        <dbReference type="ChEBI" id="CHEBI:15378"/>
        <dbReference type="ChEBI" id="CHEBI:67139"/>
        <dbReference type="ChEBI" id="CHEBI:537519"/>
        <dbReference type="EC" id="4.3.3.7"/>
    </reaction>
</comment>
<dbReference type="CDD" id="cd00950">
    <property type="entry name" value="DHDPS"/>
    <property type="match status" value="1"/>
</dbReference>
<proteinExistence type="inferred from homology"/>
<dbReference type="NCBIfam" id="TIGR00674">
    <property type="entry name" value="dapA"/>
    <property type="match status" value="1"/>
</dbReference>
<comment type="subcellular location">
    <subcellularLocation>
        <location evidence="12">Cytoplasm</location>
    </subcellularLocation>
</comment>
<evidence type="ECO:0000256" key="12">
    <source>
        <dbReference type="HAMAP-Rule" id="MF_00418"/>
    </source>
</evidence>
<dbReference type="Pfam" id="PF00701">
    <property type="entry name" value="DHDPS"/>
    <property type="match status" value="1"/>
</dbReference>